<accession>A0A368KN11</accession>
<dbReference type="EMBL" id="QPEX01000034">
    <property type="protein sequence ID" value="RCS44633.1"/>
    <property type="molecule type" value="Genomic_DNA"/>
</dbReference>
<evidence type="ECO:0000256" key="1">
    <source>
        <dbReference type="SAM" id="Phobius"/>
    </source>
</evidence>
<dbReference type="InterPro" id="IPR011453">
    <property type="entry name" value="DUF1559"/>
</dbReference>
<keyword evidence="1" id="KW-0812">Transmembrane</keyword>
<dbReference type="Proteomes" id="UP000253562">
    <property type="component" value="Unassembled WGS sequence"/>
</dbReference>
<dbReference type="PANTHER" id="PTHR30093:SF2">
    <property type="entry name" value="TYPE II SECRETION SYSTEM PROTEIN H"/>
    <property type="match status" value="1"/>
</dbReference>
<dbReference type="Gene3D" id="3.30.700.10">
    <property type="entry name" value="Glycoprotein, Type 4 Pilin"/>
    <property type="match status" value="1"/>
</dbReference>
<evidence type="ECO:0000259" key="2">
    <source>
        <dbReference type="Pfam" id="PF07596"/>
    </source>
</evidence>
<protein>
    <submittedName>
        <fullName evidence="3">DUF1559 domain-containing protein</fullName>
    </submittedName>
</protein>
<dbReference type="InterPro" id="IPR045584">
    <property type="entry name" value="Pilin-like"/>
</dbReference>
<organism evidence="3 4">
    <name type="scientific">Bremerella cremea</name>
    <dbReference type="NCBI Taxonomy" id="1031537"/>
    <lineage>
        <taxon>Bacteria</taxon>
        <taxon>Pseudomonadati</taxon>
        <taxon>Planctomycetota</taxon>
        <taxon>Planctomycetia</taxon>
        <taxon>Pirellulales</taxon>
        <taxon>Pirellulaceae</taxon>
        <taxon>Bremerella</taxon>
    </lineage>
</organism>
<dbReference type="AlphaFoldDB" id="A0A368KN11"/>
<dbReference type="SUPFAM" id="SSF54523">
    <property type="entry name" value="Pili subunits"/>
    <property type="match status" value="1"/>
</dbReference>
<keyword evidence="1" id="KW-0472">Membrane</keyword>
<dbReference type="InterPro" id="IPR012902">
    <property type="entry name" value="N_methyl_site"/>
</dbReference>
<dbReference type="Pfam" id="PF07596">
    <property type="entry name" value="SBP_bac_10"/>
    <property type="match status" value="1"/>
</dbReference>
<dbReference type="PANTHER" id="PTHR30093">
    <property type="entry name" value="GENERAL SECRETION PATHWAY PROTEIN G"/>
    <property type="match status" value="1"/>
</dbReference>
<evidence type="ECO:0000313" key="3">
    <source>
        <dbReference type="EMBL" id="RCS44633.1"/>
    </source>
</evidence>
<gene>
    <name evidence="3" type="ORF">DTL42_17070</name>
</gene>
<dbReference type="NCBIfam" id="TIGR02532">
    <property type="entry name" value="IV_pilin_GFxxxE"/>
    <property type="match status" value="1"/>
</dbReference>
<dbReference type="NCBIfam" id="TIGR04294">
    <property type="entry name" value="pre_pil_HX9DG"/>
    <property type="match status" value="1"/>
</dbReference>
<name>A0A368KN11_9BACT</name>
<dbReference type="Pfam" id="PF07963">
    <property type="entry name" value="N_methyl"/>
    <property type="match status" value="1"/>
</dbReference>
<dbReference type="InterPro" id="IPR027558">
    <property type="entry name" value="Pre_pil_HX9DG_C"/>
</dbReference>
<dbReference type="PROSITE" id="PS00409">
    <property type="entry name" value="PROKAR_NTER_METHYL"/>
    <property type="match status" value="1"/>
</dbReference>
<evidence type="ECO:0000313" key="4">
    <source>
        <dbReference type="Proteomes" id="UP000253562"/>
    </source>
</evidence>
<comment type="caution">
    <text evidence="3">The sequence shown here is derived from an EMBL/GenBank/DDBJ whole genome shotgun (WGS) entry which is preliminary data.</text>
</comment>
<reference evidence="3 4" key="1">
    <citation type="submission" date="2018-07" db="EMBL/GenBank/DDBJ databases">
        <title>Comparative genomes isolates from brazilian mangrove.</title>
        <authorList>
            <person name="De Araujo J.E."/>
            <person name="Taketani R.G."/>
            <person name="Silva M.C.P."/>
            <person name="Lourenco M.V."/>
            <person name="Oliveira V.M."/>
            <person name="Andreote F.D."/>
        </authorList>
    </citation>
    <scope>NUCLEOTIDE SEQUENCE [LARGE SCALE GENOMIC DNA]</scope>
    <source>
        <strain evidence="3 4">HEX PRIS-MGV</strain>
    </source>
</reference>
<feature type="transmembrane region" description="Helical" evidence="1">
    <location>
        <begin position="55"/>
        <end position="81"/>
    </location>
</feature>
<proteinExistence type="predicted"/>
<feature type="domain" description="DUF1559" evidence="2">
    <location>
        <begin position="82"/>
        <end position="348"/>
    </location>
</feature>
<sequence length="370" mass="40725">MLIANGNLRSMSFFAADLTLCISCGDEGLQPLPRNLERERERMKGNSSRGRTNRIAGFTLVELLVVIAIIGVLIALLLPAVQQAREAARRMQCTNNMKQIGIALHNYHDTFGKFPCYEFLDLNHWSGHEYKSGWVSNLLPYLEQGNLQDQYNFNYTWMDANNAQVVTQKLPAFECPSTPSGTELIGTDNFAAEYTSINSEVKGWSADYAGNSGQRASLLLPNAQTKEGRKGFFVRAFPVQPQRFRDITDGTTHTIAVWESAGRSKVYLFGKLWTDSSGVPLKVSPDNCAWASGNSFFMQSWSRDGTANGGSYVVNATNKNSQPFSFHPGGINVLAVDGSVHFVPETINAMTYMALVTPAMGEVVSSEGAF</sequence>
<keyword evidence="1" id="KW-1133">Transmembrane helix</keyword>